<comment type="caution">
    <text evidence="2">The sequence shown here is derived from an EMBL/GenBank/DDBJ whole genome shotgun (WGS) entry which is preliminary data.</text>
</comment>
<proteinExistence type="predicted"/>
<dbReference type="EMBL" id="BPLR01015985">
    <property type="protein sequence ID" value="GIY80208.1"/>
    <property type="molecule type" value="Genomic_DNA"/>
</dbReference>
<keyword evidence="3" id="KW-1185">Reference proteome</keyword>
<evidence type="ECO:0000313" key="2">
    <source>
        <dbReference type="EMBL" id="GIY80208.1"/>
    </source>
</evidence>
<evidence type="ECO:0000256" key="1">
    <source>
        <dbReference type="SAM" id="MobiDB-lite"/>
    </source>
</evidence>
<sequence length="76" mass="8777">MNTKRLDPRTPAQNSIKDRFQASRACPSPEKPLERGKRPISSLSVIAAEHDFRNLSTYSKETYRTNSCVKSYYRIL</sequence>
<dbReference type="AlphaFoldDB" id="A0AAV4WF23"/>
<protein>
    <submittedName>
        <fullName evidence="2">Uncharacterized protein</fullName>
    </submittedName>
</protein>
<organism evidence="2 3">
    <name type="scientific">Caerostris extrusa</name>
    <name type="common">Bark spider</name>
    <name type="synonym">Caerostris bankana</name>
    <dbReference type="NCBI Taxonomy" id="172846"/>
    <lineage>
        <taxon>Eukaryota</taxon>
        <taxon>Metazoa</taxon>
        <taxon>Ecdysozoa</taxon>
        <taxon>Arthropoda</taxon>
        <taxon>Chelicerata</taxon>
        <taxon>Arachnida</taxon>
        <taxon>Araneae</taxon>
        <taxon>Araneomorphae</taxon>
        <taxon>Entelegynae</taxon>
        <taxon>Araneoidea</taxon>
        <taxon>Araneidae</taxon>
        <taxon>Caerostris</taxon>
    </lineage>
</organism>
<name>A0AAV4WF23_CAEEX</name>
<reference evidence="2 3" key="1">
    <citation type="submission" date="2021-06" db="EMBL/GenBank/DDBJ databases">
        <title>Caerostris extrusa draft genome.</title>
        <authorList>
            <person name="Kono N."/>
            <person name="Arakawa K."/>
        </authorList>
    </citation>
    <scope>NUCLEOTIDE SEQUENCE [LARGE SCALE GENOMIC DNA]</scope>
</reference>
<evidence type="ECO:0000313" key="3">
    <source>
        <dbReference type="Proteomes" id="UP001054945"/>
    </source>
</evidence>
<feature type="region of interest" description="Disordered" evidence="1">
    <location>
        <begin position="1"/>
        <end position="39"/>
    </location>
</feature>
<dbReference type="Proteomes" id="UP001054945">
    <property type="component" value="Unassembled WGS sequence"/>
</dbReference>
<accession>A0AAV4WF23</accession>
<gene>
    <name evidence="2" type="ORF">CEXT_174131</name>
</gene>